<accession>A0ABZ2N7W6</accession>
<organism evidence="2 3">
    <name type="scientific">Bacillus kandeliae</name>
    <dbReference type="NCBI Taxonomy" id="3129297"/>
    <lineage>
        <taxon>Bacteria</taxon>
        <taxon>Bacillati</taxon>
        <taxon>Bacillota</taxon>
        <taxon>Bacilli</taxon>
        <taxon>Bacillales</taxon>
        <taxon>Bacillaceae</taxon>
        <taxon>Bacillus</taxon>
    </lineage>
</organism>
<dbReference type="RefSeq" id="WP_338753358.1">
    <property type="nucleotide sequence ID" value="NZ_CP147404.1"/>
</dbReference>
<protein>
    <submittedName>
        <fullName evidence="2">Uncharacterized protein</fullName>
    </submittedName>
</protein>
<reference evidence="2 3" key="1">
    <citation type="submission" date="2024-02" db="EMBL/GenBank/DDBJ databases">
        <title>Seven novel Bacillus-like species.</title>
        <authorList>
            <person name="Liu G."/>
        </authorList>
    </citation>
    <scope>NUCLEOTIDE SEQUENCE [LARGE SCALE GENOMIC DNA]</scope>
    <source>
        <strain evidence="2 3">FJAT-52991</strain>
    </source>
</reference>
<keyword evidence="1" id="KW-0472">Membrane</keyword>
<gene>
    <name evidence="2" type="ORF">WDJ61_04085</name>
</gene>
<feature type="transmembrane region" description="Helical" evidence="1">
    <location>
        <begin position="30"/>
        <end position="49"/>
    </location>
</feature>
<keyword evidence="1" id="KW-0812">Transmembrane</keyword>
<dbReference type="EMBL" id="CP147404">
    <property type="protein sequence ID" value="WXB93836.1"/>
    <property type="molecule type" value="Genomic_DNA"/>
</dbReference>
<keyword evidence="3" id="KW-1185">Reference proteome</keyword>
<sequence length="77" mass="8201">MIEKLNAKCEKVNDFFGVSVKLPNPSKNTLRTSSVVNGVVGVGLILFGVLSAQKWTAILGGLSIVSSIVLKEEAKKK</sequence>
<proteinExistence type="predicted"/>
<keyword evidence="1" id="KW-1133">Transmembrane helix</keyword>
<evidence type="ECO:0000313" key="2">
    <source>
        <dbReference type="EMBL" id="WXB93836.1"/>
    </source>
</evidence>
<evidence type="ECO:0000313" key="3">
    <source>
        <dbReference type="Proteomes" id="UP001387364"/>
    </source>
</evidence>
<evidence type="ECO:0000256" key="1">
    <source>
        <dbReference type="SAM" id="Phobius"/>
    </source>
</evidence>
<dbReference type="Proteomes" id="UP001387364">
    <property type="component" value="Chromosome"/>
</dbReference>
<name>A0ABZ2N7W6_9BACI</name>